<name>A0A0B6ZS92_9EUPU</name>
<sequence>MNRYEDYLTKIILYETMPGIKNCIREVSTQEKMEGNYQGIDYLYRNIEFCL</sequence>
<reference evidence="1" key="1">
    <citation type="submission" date="2014-12" db="EMBL/GenBank/DDBJ databases">
        <title>Insight into the proteome of Arion vulgaris.</title>
        <authorList>
            <person name="Aradska J."/>
            <person name="Bulat T."/>
            <person name="Smidak R."/>
            <person name="Sarate P."/>
            <person name="Gangsoo J."/>
            <person name="Sialana F."/>
            <person name="Bilban M."/>
            <person name="Lubec G."/>
        </authorList>
    </citation>
    <scope>NUCLEOTIDE SEQUENCE</scope>
    <source>
        <tissue evidence="1">Skin</tissue>
    </source>
</reference>
<proteinExistence type="predicted"/>
<organism evidence="1">
    <name type="scientific">Arion vulgaris</name>
    <dbReference type="NCBI Taxonomy" id="1028688"/>
    <lineage>
        <taxon>Eukaryota</taxon>
        <taxon>Metazoa</taxon>
        <taxon>Spiralia</taxon>
        <taxon>Lophotrochozoa</taxon>
        <taxon>Mollusca</taxon>
        <taxon>Gastropoda</taxon>
        <taxon>Heterobranchia</taxon>
        <taxon>Euthyneura</taxon>
        <taxon>Panpulmonata</taxon>
        <taxon>Eupulmonata</taxon>
        <taxon>Stylommatophora</taxon>
        <taxon>Helicina</taxon>
        <taxon>Arionoidea</taxon>
        <taxon>Arionidae</taxon>
        <taxon>Arion</taxon>
    </lineage>
</organism>
<evidence type="ECO:0000313" key="1">
    <source>
        <dbReference type="EMBL" id="CEK70701.1"/>
    </source>
</evidence>
<accession>A0A0B6ZS92</accession>
<dbReference type="EMBL" id="HACG01023836">
    <property type="protein sequence ID" value="CEK70701.1"/>
    <property type="molecule type" value="Transcribed_RNA"/>
</dbReference>
<gene>
    <name evidence="1" type="primary">ORF75278</name>
</gene>
<dbReference type="AlphaFoldDB" id="A0A0B6ZS92"/>
<protein>
    <submittedName>
        <fullName evidence="1">Uncharacterized protein</fullName>
    </submittedName>
</protein>